<dbReference type="SUPFAM" id="SSF52279">
    <property type="entry name" value="Beta-D-glucan exohydrolase, C-terminal domain"/>
    <property type="match status" value="1"/>
</dbReference>
<evidence type="ECO:0000313" key="6">
    <source>
        <dbReference type="EMBL" id="NHF63974.1"/>
    </source>
</evidence>
<evidence type="ECO:0000313" key="7">
    <source>
        <dbReference type="Proteomes" id="UP000818266"/>
    </source>
</evidence>
<dbReference type="InterPro" id="IPR013783">
    <property type="entry name" value="Ig-like_fold"/>
</dbReference>
<comment type="caution">
    <text evidence="6">The sequence shown here is derived from an EMBL/GenBank/DDBJ whole genome shotgun (WGS) entry which is preliminary data.</text>
</comment>
<dbReference type="InterPro" id="IPR036881">
    <property type="entry name" value="Glyco_hydro_3_C_sf"/>
</dbReference>
<dbReference type="Pfam" id="PF00933">
    <property type="entry name" value="Glyco_hydro_3"/>
    <property type="match status" value="1"/>
</dbReference>
<dbReference type="InterPro" id="IPR019800">
    <property type="entry name" value="Glyco_hydro_3_AS"/>
</dbReference>
<feature type="domain" description="Fibronectin type III-like" evidence="5">
    <location>
        <begin position="592"/>
        <end position="662"/>
    </location>
</feature>
<dbReference type="AlphaFoldDB" id="A0A9E5JNJ3"/>
<dbReference type="Proteomes" id="UP000818266">
    <property type="component" value="Unassembled WGS sequence"/>
</dbReference>
<accession>A0A9E5JNJ3</accession>
<dbReference type="Gene3D" id="2.60.40.10">
    <property type="entry name" value="Immunoglobulins"/>
    <property type="match status" value="1"/>
</dbReference>
<dbReference type="Gene3D" id="3.40.50.1700">
    <property type="entry name" value="Glycoside hydrolase family 3 C-terminal domain"/>
    <property type="match status" value="1"/>
</dbReference>
<dbReference type="InterPro" id="IPR050288">
    <property type="entry name" value="Cellulose_deg_GH3"/>
</dbReference>
<keyword evidence="2 4" id="KW-0378">Hydrolase</keyword>
<keyword evidence="7" id="KW-1185">Reference proteome</keyword>
<dbReference type="GO" id="GO:0005975">
    <property type="term" value="P:carbohydrate metabolic process"/>
    <property type="evidence" value="ECO:0007669"/>
    <property type="project" value="InterPro"/>
</dbReference>
<evidence type="ECO:0000256" key="2">
    <source>
        <dbReference type="ARBA" id="ARBA00022801"/>
    </source>
</evidence>
<dbReference type="PROSITE" id="PS00775">
    <property type="entry name" value="GLYCOSYL_HYDROL_F3"/>
    <property type="match status" value="1"/>
</dbReference>
<dbReference type="RefSeq" id="WP_152584180.1">
    <property type="nucleotide sequence ID" value="NZ_VIKT02000027.1"/>
</dbReference>
<protein>
    <submittedName>
        <fullName evidence="6">Beta-glucosidase</fullName>
    </submittedName>
</protein>
<dbReference type="PRINTS" id="PR00133">
    <property type="entry name" value="GLHYDRLASE3"/>
</dbReference>
<sequence>MTNEKPADHDVSGLSLDEQVSLLSGADFWRTRALPERGIPQAMLSDGPHGIRAQQNGGDHLGLASSTPSTCFPTAVTTAASWNLALLEEVGAAVGREARALGIDVVLGPGLNLKRHPLCGRNFEYSSEDPLLAGTFAAASVRGIQSTGVGACLKHFAVNNQEHRRFVIDAIVDERTLRELYLRGFERAVKQSSPATVMAAYNLVNGEHATDSRELLTTILRSEWGFEGLVMSDWGAEADRVAGIAAGMDLEMPGGAGTEPLVHAAVDERRLSIVDVARSAGRVAALARRAERARTAAPIETMDALLEPHDALARRAAAASAVVLRNEGALPLARESRMALIGAFAETPRYQGSGSSLVTPTRLTTVREALAAAGVEVTYARGYDLGSSGAGSATDAAPVAEAVAAARDAEVAVVMVGLPPTAESEGFDRDTLELPEQHNALVRAVAAVARRTVVVLSLGSPAVLPWRDEVDAIVVAHLGGQASGGAVADLLLGEVEPAGRLTETWFASLEDIAADPYFPGGPHQVQYREGLFVGYRHATSAGVAVQYPFGHGLGYGNTAWSGASASSDSLAPGGSLTVAVDVENTGDSARSDVVQVYAHDRSGVVLRPRRELVGFAHVTLAPGERRRLEVEVRADDLAFWDVHRHDWALPRGEVDLEVGRSVERIEATLTVRLEGDAVDSAEPPSTPAVAASDAAFSDRLGRSIPSPKADRPFTRDSTIGDLSATLVGRGLRAGLRRAMPVSDADRADPATIAMLERSVDELPVRGLAQMSGGRVGWKHVDAVLAFANRRPFAGVRALLSRR</sequence>
<evidence type="ECO:0000259" key="5">
    <source>
        <dbReference type="SMART" id="SM01217"/>
    </source>
</evidence>
<dbReference type="GO" id="GO:0004553">
    <property type="term" value="F:hydrolase activity, hydrolyzing O-glycosyl compounds"/>
    <property type="evidence" value="ECO:0007669"/>
    <property type="project" value="InterPro"/>
</dbReference>
<dbReference type="EMBL" id="VIKT02000027">
    <property type="protein sequence ID" value="NHF63974.1"/>
    <property type="molecule type" value="Genomic_DNA"/>
</dbReference>
<dbReference type="SUPFAM" id="SSF51445">
    <property type="entry name" value="(Trans)glycosidases"/>
    <property type="match status" value="1"/>
</dbReference>
<dbReference type="InterPro" id="IPR026891">
    <property type="entry name" value="Fn3-like"/>
</dbReference>
<dbReference type="Gene3D" id="3.20.20.300">
    <property type="entry name" value="Glycoside hydrolase, family 3, N-terminal domain"/>
    <property type="match status" value="1"/>
</dbReference>
<dbReference type="PANTHER" id="PTHR42715:SF10">
    <property type="entry name" value="BETA-GLUCOSIDASE"/>
    <property type="match status" value="1"/>
</dbReference>
<dbReference type="InterPro" id="IPR002772">
    <property type="entry name" value="Glyco_hydro_3_C"/>
</dbReference>
<keyword evidence="4" id="KW-0326">Glycosidase</keyword>
<name>A0A9E5JNJ3_9MICO</name>
<proteinExistence type="inferred from homology"/>
<evidence type="ECO:0000256" key="1">
    <source>
        <dbReference type="ARBA" id="ARBA00005336"/>
    </source>
</evidence>
<dbReference type="Pfam" id="PF01915">
    <property type="entry name" value="Glyco_hydro_3_C"/>
    <property type="match status" value="1"/>
</dbReference>
<dbReference type="OrthoDB" id="3187421at2"/>
<reference evidence="6 7" key="1">
    <citation type="submission" date="2020-03" db="EMBL/GenBank/DDBJ databases">
        <title>Chryseoglobus sp. isolated from a deep-sea seamount.</title>
        <authorList>
            <person name="Zhang D.-C."/>
        </authorList>
    </citation>
    <scope>NUCLEOTIDE SEQUENCE [LARGE SCALE GENOMIC DNA]</scope>
    <source>
        <strain evidence="6 7">KN1116</strain>
    </source>
</reference>
<gene>
    <name evidence="6" type="ORF">FK219_012140</name>
</gene>
<dbReference type="Pfam" id="PF14310">
    <property type="entry name" value="Fn3-like"/>
    <property type="match status" value="1"/>
</dbReference>
<dbReference type="SMART" id="SM01217">
    <property type="entry name" value="Fn3_like"/>
    <property type="match status" value="1"/>
</dbReference>
<keyword evidence="3" id="KW-0119">Carbohydrate metabolism</keyword>
<dbReference type="InterPro" id="IPR017853">
    <property type="entry name" value="GH"/>
</dbReference>
<dbReference type="InterPro" id="IPR036962">
    <property type="entry name" value="Glyco_hydro_3_N_sf"/>
</dbReference>
<dbReference type="PANTHER" id="PTHR42715">
    <property type="entry name" value="BETA-GLUCOSIDASE"/>
    <property type="match status" value="1"/>
</dbReference>
<organism evidence="6 7">
    <name type="scientific">Microcella pacifica</name>
    <dbReference type="NCBI Taxonomy" id="2591847"/>
    <lineage>
        <taxon>Bacteria</taxon>
        <taxon>Bacillati</taxon>
        <taxon>Actinomycetota</taxon>
        <taxon>Actinomycetes</taxon>
        <taxon>Micrococcales</taxon>
        <taxon>Microbacteriaceae</taxon>
        <taxon>Microcella</taxon>
    </lineage>
</organism>
<dbReference type="InterPro" id="IPR001764">
    <property type="entry name" value="Glyco_hydro_3_N"/>
</dbReference>
<comment type="similarity">
    <text evidence="1 4">Belongs to the glycosyl hydrolase 3 family.</text>
</comment>
<evidence type="ECO:0000256" key="4">
    <source>
        <dbReference type="RuleBase" id="RU361161"/>
    </source>
</evidence>
<evidence type="ECO:0000256" key="3">
    <source>
        <dbReference type="ARBA" id="ARBA00023277"/>
    </source>
</evidence>